<organism evidence="1 2">
    <name type="scientific">Acropora cervicornis</name>
    <name type="common">Staghorn coral</name>
    <dbReference type="NCBI Taxonomy" id="6130"/>
    <lineage>
        <taxon>Eukaryota</taxon>
        <taxon>Metazoa</taxon>
        <taxon>Cnidaria</taxon>
        <taxon>Anthozoa</taxon>
        <taxon>Hexacorallia</taxon>
        <taxon>Scleractinia</taxon>
        <taxon>Astrocoeniina</taxon>
        <taxon>Acroporidae</taxon>
        <taxon>Acropora</taxon>
    </lineage>
</organism>
<keyword evidence="2" id="KW-1185">Reference proteome</keyword>
<reference evidence="1" key="2">
    <citation type="journal article" date="2023" name="Science">
        <title>Genomic signatures of disease resistance in endangered staghorn corals.</title>
        <authorList>
            <person name="Vollmer S.V."/>
            <person name="Selwyn J.D."/>
            <person name="Despard B.A."/>
            <person name="Roesel C.L."/>
        </authorList>
    </citation>
    <scope>NUCLEOTIDE SEQUENCE</scope>
    <source>
        <strain evidence="1">K2</strain>
    </source>
</reference>
<name>A0AAD9R635_ACRCE</name>
<evidence type="ECO:0000313" key="2">
    <source>
        <dbReference type="Proteomes" id="UP001249851"/>
    </source>
</evidence>
<dbReference type="EMBL" id="JARQWQ010000002">
    <property type="protein sequence ID" value="KAK2573847.1"/>
    <property type="molecule type" value="Genomic_DNA"/>
</dbReference>
<dbReference type="Proteomes" id="UP001249851">
    <property type="component" value="Unassembled WGS sequence"/>
</dbReference>
<gene>
    <name evidence="1" type="ORF">P5673_001553</name>
</gene>
<accession>A0AAD9R635</accession>
<sequence length="13" mass="1575">MMENTIFTILCKM</sequence>
<evidence type="ECO:0000313" key="1">
    <source>
        <dbReference type="EMBL" id="KAK2573847.1"/>
    </source>
</evidence>
<protein>
    <submittedName>
        <fullName evidence="1">Uncharacterized protein</fullName>
    </submittedName>
</protein>
<proteinExistence type="predicted"/>
<comment type="caution">
    <text evidence="1">The sequence shown here is derived from an EMBL/GenBank/DDBJ whole genome shotgun (WGS) entry which is preliminary data.</text>
</comment>
<reference evidence="1" key="1">
    <citation type="journal article" date="2023" name="G3 (Bethesda)">
        <title>Whole genome assembly and annotation of the endangered Caribbean coral Acropora cervicornis.</title>
        <authorList>
            <person name="Selwyn J.D."/>
            <person name="Vollmer S.V."/>
        </authorList>
    </citation>
    <scope>NUCLEOTIDE SEQUENCE</scope>
    <source>
        <strain evidence="1">K2</strain>
    </source>
</reference>